<organism evidence="2 3">
    <name type="scientific">Saccharothrix variisporea</name>
    <dbReference type="NCBI Taxonomy" id="543527"/>
    <lineage>
        <taxon>Bacteria</taxon>
        <taxon>Bacillati</taxon>
        <taxon>Actinomycetota</taxon>
        <taxon>Actinomycetes</taxon>
        <taxon>Pseudonocardiales</taxon>
        <taxon>Pseudonocardiaceae</taxon>
        <taxon>Saccharothrix</taxon>
    </lineage>
</organism>
<dbReference type="Gene3D" id="1.20.120.520">
    <property type="entry name" value="nmb1532 protein domain like"/>
    <property type="match status" value="1"/>
</dbReference>
<dbReference type="InterPro" id="IPR012312">
    <property type="entry name" value="Hemerythrin-like"/>
</dbReference>
<dbReference type="AlphaFoldDB" id="A0A495X467"/>
<dbReference type="PANTHER" id="PTHR35585">
    <property type="entry name" value="HHE DOMAIN PROTEIN (AFU_ORTHOLOGUE AFUA_4G00730)"/>
    <property type="match status" value="1"/>
</dbReference>
<name>A0A495X467_9PSEU</name>
<dbReference type="CDD" id="cd12108">
    <property type="entry name" value="Hr-like"/>
    <property type="match status" value="1"/>
</dbReference>
<gene>
    <name evidence="2" type="ORF">DFJ66_1995</name>
</gene>
<dbReference type="PANTHER" id="PTHR35585:SF1">
    <property type="entry name" value="HHE DOMAIN PROTEIN (AFU_ORTHOLOGUE AFUA_4G00730)"/>
    <property type="match status" value="1"/>
</dbReference>
<protein>
    <submittedName>
        <fullName evidence="2">Hemerythrin HHE cation binding domain-containing protein</fullName>
    </submittedName>
</protein>
<dbReference type="Proteomes" id="UP000272729">
    <property type="component" value="Unassembled WGS sequence"/>
</dbReference>
<sequence>MSDEEDVIALLVRQHAEIRDLFAEVETAHGDARKDAFRRLVRLLAVHETAEEEVVHPAARRGEGGDAVVDARVAEERRAKELLSTLDDIGPDAEGFDTLLFELRDDVLAHARHEEQEEFPRLREEYDGDRLRALAKAVRAAETIAPTRPHPGVESPAANMLLGPPVAIMDRARDLIRSALGRK</sequence>
<dbReference type="EMBL" id="RBXR01000001">
    <property type="protein sequence ID" value="RKT68802.1"/>
    <property type="molecule type" value="Genomic_DNA"/>
</dbReference>
<evidence type="ECO:0000313" key="3">
    <source>
        <dbReference type="Proteomes" id="UP000272729"/>
    </source>
</evidence>
<evidence type="ECO:0000313" key="2">
    <source>
        <dbReference type="EMBL" id="RKT68802.1"/>
    </source>
</evidence>
<comment type="caution">
    <text evidence="2">The sequence shown here is derived from an EMBL/GenBank/DDBJ whole genome shotgun (WGS) entry which is preliminary data.</text>
</comment>
<reference evidence="2 3" key="1">
    <citation type="submission" date="2018-10" db="EMBL/GenBank/DDBJ databases">
        <title>Sequencing the genomes of 1000 actinobacteria strains.</title>
        <authorList>
            <person name="Klenk H.-P."/>
        </authorList>
    </citation>
    <scope>NUCLEOTIDE SEQUENCE [LARGE SCALE GENOMIC DNA]</scope>
    <source>
        <strain evidence="2 3">DSM 43911</strain>
    </source>
</reference>
<evidence type="ECO:0000259" key="1">
    <source>
        <dbReference type="Pfam" id="PF01814"/>
    </source>
</evidence>
<accession>A0A495X467</accession>
<keyword evidence="3" id="KW-1185">Reference proteome</keyword>
<dbReference type="OrthoDB" id="3212362at2"/>
<proteinExistence type="predicted"/>
<dbReference type="Pfam" id="PF01814">
    <property type="entry name" value="Hemerythrin"/>
    <property type="match status" value="1"/>
</dbReference>
<feature type="domain" description="Hemerythrin-like" evidence="1">
    <location>
        <begin position="7"/>
        <end position="122"/>
    </location>
</feature>
<dbReference type="RefSeq" id="WP_121220078.1">
    <property type="nucleotide sequence ID" value="NZ_JBIUBA010000007.1"/>
</dbReference>